<comment type="caution">
    <text evidence="2">The sequence shown here is derived from an EMBL/GenBank/DDBJ whole genome shotgun (WGS) entry which is preliminary data.</text>
</comment>
<evidence type="ECO:0000313" key="2">
    <source>
        <dbReference type="EMBL" id="CDO52673.1"/>
    </source>
</evidence>
<dbReference type="Proteomes" id="UP000242525">
    <property type="component" value="Unassembled WGS sequence"/>
</dbReference>
<evidence type="ECO:0000313" key="3">
    <source>
        <dbReference type="Proteomes" id="UP000242525"/>
    </source>
</evidence>
<accession>A0A0J9X6D2</accession>
<organism evidence="2 3">
    <name type="scientific">Geotrichum candidum</name>
    <name type="common">Oospora lactis</name>
    <name type="synonym">Dipodascus geotrichum</name>
    <dbReference type="NCBI Taxonomy" id="1173061"/>
    <lineage>
        <taxon>Eukaryota</taxon>
        <taxon>Fungi</taxon>
        <taxon>Dikarya</taxon>
        <taxon>Ascomycota</taxon>
        <taxon>Saccharomycotina</taxon>
        <taxon>Dipodascomycetes</taxon>
        <taxon>Dipodascales</taxon>
        <taxon>Dipodascaceae</taxon>
        <taxon>Geotrichum</taxon>
    </lineage>
</organism>
<feature type="coiled-coil region" evidence="1">
    <location>
        <begin position="455"/>
        <end position="508"/>
    </location>
</feature>
<dbReference type="AlphaFoldDB" id="A0A0J9X6D2"/>
<proteinExistence type="predicted"/>
<keyword evidence="1" id="KW-0175">Coiled coil</keyword>
<sequence>MASDSSAQDDLKLAPYDGGAGSSAGITLGLNTGYYSWSKDDVHQLLSWVAANMPESFKRLNKTNINAITDGAFPNHSRIKCSNVKNKLSNLKRRYLVLKLKLEKVSASNDAAEADKIQKAIARDLPFFDIIDSLMLRPDSPGSGINSAGISTGNHQLSLSPATTNHFFETAESSTSGLSPNFDDSILESPDLQQHHTDISMSPQTSFKQQMRAVRRHSPYNFSHSFSTSRRNSESVIAKTQQQGSYINRINMPSRTNIATTASSASTSIMSPASTTPTYPHDFILPAKTMEITPGNTGNNLTNHPNDLNNINNDITGGKNLYSIPDSTVTAAGGHDDLDKWELESQDSSHAFKGLPNDLNEQKSPHEIAKPVLASADTANTNLISSTNINAKQIFNNSLGSIKPPPPPSHQQALIETLTKYEMQKRLEIEFYKAKEELALKRYETDERLKMENTLNAMKTQILAAQLDKAKAELERISIDSDLAAVELETKRLDLERLKREQKQQQELEH</sequence>
<name>A0A0J9X6D2_GEOCN</name>
<gene>
    <name evidence="2" type="ORF">BN980_GECA03s05851g</name>
</gene>
<evidence type="ECO:0000256" key="1">
    <source>
        <dbReference type="SAM" id="Coils"/>
    </source>
</evidence>
<dbReference type="EMBL" id="CCBN010000003">
    <property type="protein sequence ID" value="CDO52673.1"/>
    <property type="molecule type" value="Genomic_DNA"/>
</dbReference>
<keyword evidence="3" id="KW-1185">Reference proteome</keyword>
<reference evidence="2" key="1">
    <citation type="submission" date="2014-03" db="EMBL/GenBank/DDBJ databases">
        <authorList>
            <person name="Casaregola S."/>
        </authorList>
    </citation>
    <scope>NUCLEOTIDE SEQUENCE [LARGE SCALE GENOMIC DNA]</scope>
    <source>
        <strain evidence="2">CLIB 918</strain>
    </source>
</reference>
<protein>
    <submittedName>
        <fullName evidence="2">Uncharacterized protein</fullName>
    </submittedName>
</protein>